<proteinExistence type="predicted"/>
<reference evidence="2 3" key="1">
    <citation type="journal article" date="2016" name="Nat. Commun.">
        <title>Thousands of microbial genomes shed light on interconnected biogeochemical processes in an aquifer system.</title>
        <authorList>
            <person name="Anantharaman K."/>
            <person name="Brown C.T."/>
            <person name="Hug L.A."/>
            <person name="Sharon I."/>
            <person name="Castelle C.J."/>
            <person name="Probst A.J."/>
            <person name="Thomas B.C."/>
            <person name="Singh A."/>
            <person name="Wilkins M.J."/>
            <person name="Karaoz U."/>
            <person name="Brodie E.L."/>
            <person name="Williams K.H."/>
            <person name="Hubbard S.S."/>
            <person name="Banfield J.F."/>
        </authorList>
    </citation>
    <scope>NUCLEOTIDE SEQUENCE [LARGE SCALE GENOMIC DNA]</scope>
</reference>
<organism evidence="2 3">
    <name type="scientific">Candidatus Doudnabacteria bacterium RIFCSPHIGHO2_02_FULL_46_11</name>
    <dbReference type="NCBI Taxonomy" id="1817832"/>
    <lineage>
        <taxon>Bacteria</taxon>
        <taxon>Candidatus Doudnaibacteriota</taxon>
    </lineage>
</organism>
<dbReference type="InterPro" id="IPR012908">
    <property type="entry name" value="PGAP1-ab_dom-like"/>
</dbReference>
<dbReference type="SUPFAM" id="SSF53474">
    <property type="entry name" value="alpha/beta-Hydrolases"/>
    <property type="match status" value="1"/>
</dbReference>
<dbReference type="STRING" id="1817832.A3J48_01315"/>
<sequence>MRKIVDWTQDYLHLVKGAALMYWHSKPPKHYLGYVLEDRCPIIIIPGILLRWGFMKPLADFISMQGHPTYVLPNLGHNLSAISESAKKVQELIKENSLRDVVIVGHSKGGLIGKYLLSNLNSTNVRGMIAIATPFSGSALSKLIPHKSYKELHEESELIKELTIHRDINKKIISIIPEYDNHVWSEKGSFLENALDNIEVVVKGHHKVVNDNEVKKLVLVSIKRFFVD</sequence>
<accession>A0A1F5P8Y2</accession>
<protein>
    <recommendedName>
        <fullName evidence="1">GPI inositol-deacylase PGAP1-like alpha/beta domain-containing protein</fullName>
    </recommendedName>
</protein>
<comment type="caution">
    <text evidence="2">The sequence shown here is derived from an EMBL/GenBank/DDBJ whole genome shotgun (WGS) entry which is preliminary data.</text>
</comment>
<evidence type="ECO:0000313" key="2">
    <source>
        <dbReference type="EMBL" id="OGE86194.1"/>
    </source>
</evidence>
<dbReference type="EMBL" id="MFES01000005">
    <property type="protein sequence ID" value="OGE86194.1"/>
    <property type="molecule type" value="Genomic_DNA"/>
</dbReference>
<name>A0A1F5P8Y2_9BACT</name>
<feature type="domain" description="GPI inositol-deacylase PGAP1-like alpha/beta" evidence="1">
    <location>
        <begin position="82"/>
        <end position="154"/>
    </location>
</feature>
<evidence type="ECO:0000313" key="3">
    <source>
        <dbReference type="Proteomes" id="UP000176786"/>
    </source>
</evidence>
<evidence type="ECO:0000259" key="1">
    <source>
        <dbReference type="Pfam" id="PF07819"/>
    </source>
</evidence>
<dbReference type="Pfam" id="PF07819">
    <property type="entry name" value="PGAP1"/>
    <property type="match status" value="1"/>
</dbReference>
<dbReference type="InterPro" id="IPR029058">
    <property type="entry name" value="AB_hydrolase_fold"/>
</dbReference>
<dbReference type="AlphaFoldDB" id="A0A1F5P8Y2"/>
<dbReference type="Proteomes" id="UP000176786">
    <property type="component" value="Unassembled WGS sequence"/>
</dbReference>
<dbReference type="Gene3D" id="3.40.50.1820">
    <property type="entry name" value="alpha/beta hydrolase"/>
    <property type="match status" value="1"/>
</dbReference>
<dbReference type="GO" id="GO:0016788">
    <property type="term" value="F:hydrolase activity, acting on ester bonds"/>
    <property type="evidence" value="ECO:0007669"/>
    <property type="project" value="InterPro"/>
</dbReference>
<gene>
    <name evidence="2" type="ORF">A3J48_01315</name>
</gene>